<dbReference type="EMBL" id="FNZM01000011">
    <property type="protein sequence ID" value="SEJ93590.1"/>
    <property type="molecule type" value="Genomic_DNA"/>
</dbReference>
<gene>
    <name evidence="2" type="ORF">SAMN05216550_11127</name>
</gene>
<feature type="transmembrane region" description="Helical" evidence="1">
    <location>
        <begin position="278"/>
        <end position="298"/>
    </location>
</feature>
<organism evidence="2 3">
    <name type="scientific">Paraburkholderia tropica</name>
    <dbReference type="NCBI Taxonomy" id="92647"/>
    <lineage>
        <taxon>Bacteria</taxon>
        <taxon>Pseudomonadati</taxon>
        <taxon>Pseudomonadota</taxon>
        <taxon>Betaproteobacteria</taxon>
        <taxon>Burkholderiales</taxon>
        <taxon>Burkholderiaceae</taxon>
        <taxon>Paraburkholderia</taxon>
    </lineage>
</organism>
<evidence type="ECO:0000313" key="2">
    <source>
        <dbReference type="EMBL" id="SEJ93590.1"/>
    </source>
</evidence>
<comment type="caution">
    <text evidence="2">The sequence shown here is derived from an EMBL/GenBank/DDBJ whole genome shotgun (WGS) entry which is preliminary data.</text>
</comment>
<reference evidence="2 3" key="1">
    <citation type="submission" date="2016-10" db="EMBL/GenBank/DDBJ databases">
        <authorList>
            <person name="Varghese N."/>
            <person name="Submissions S."/>
        </authorList>
    </citation>
    <scope>NUCLEOTIDE SEQUENCE [LARGE SCALE GENOMIC DNA]</scope>
    <source>
        <strain evidence="2 3">LMG 22274</strain>
    </source>
</reference>
<feature type="transmembrane region" description="Helical" evidence="1">
    <location>
        <begin position="62"/>
        <end position="81"/>
    </location>
</feature>
<keyword evidence="1" id="KW-0472">Membrane</keyword>
<dbReference type="AlphaFoldDB" id="A0AAQ1GI28"/>
<dbReference type="Proteomes" id="UP000183529">
    <property type="component" value="Unassembled WGS sequence"/>
</dbReference>
<feature type="transmembrane region" description="Helical" evidence="1">
    <location>
        <begin position="166"/>
        <end position="192"/>
    </location>
</feature>
<evidence type="ECO:0000256" key="1">
    <source>
        <dbReference type="SAM" id="Phobius"/>
    </source>
</evidence>
<proteinExistence type="predicted"/>
<dbReference type="RefSeq" id="WP_074984630.1">
    <property type="nucleotide sequence ID" value="NZ_CADFGN010000011.1"/>
</dbReference>
<keyword evidence="1" id="KW-1133">Transmembrane helix</keyword>
<name>A0AAQ1GI28_9BURK</name>
<feature type="transmembrane region" description="Helical" evidence="1">
    <location>
        <begin position="252"/>
        <end position="271"/>
    </location>
</feature>
<feature type="transmembrane region" description="Helical" evidence="1">
    <location>
        <begin position="112"/>
        <end position="128"/>
    </location>
</feature>
<dbReference type="GeneID" id="61301467"/>
<feature type="transmembrane region" description="Helical" evidence="1">
    <location>
        <begin position="199"/>
        <end position="217"/>
    </location>
</feature>
<evidence type="ECO:0000313" key="3">
    <source>
        <dbReference type="Proteomes" id="UP000183529"/>
    </source>
</evidence>
<accession>A0AAQ1GI28</accession>
<feature type="transmembrane region" description="Helical" evidence="1">
    <location>
        <begin position="135"/>
        <end position="154"/>
    </location>
</feature>
<feature type="transmembrane region" description="Helical" evidence="1">
    <location>
        <begin position="12"/>
        <end position="29"/>
    </location>
</feature>
<sequence length="388" mass="43131">MATQIISRARRLPEILITVAVLVLIYARMPERIIHGFLWAEDVTTFLTQAYDLGLPSIVTPYAGYLHLVPRVIAYLFSLMFPITRAPWAFAIVSLLITCASAAWIFSIARRVLPIYVAAIMSLALVLVPGNGEIWLTITNLQWVLAPLLLALIWEEFWSDRPRSTVRTVAIVVFSLTGPFGIFFTPFTLVGIARRRRGYGYLIPVAIQAAMTALYGLPLPPNAHAPLSYIHYPWLPEAAQHLVYDMFLLPGIHHWALAAFALAAVVCLCAFSVRGYACVALLALSAALWGIGVVRTGVWTDSVVAWYGAGSRYFYLPAVFIAWSLAIATSRSRYVSMRLGAALLLLMMLHVSHSSFRVTRYPDTTFTRTPEGWRVVPPPAKGWGRVIK</sequence>
<protein>
    <submittedName>
        <fullName evidence="2">Uncharacterized protein</fullName>
    </submittedName>
</protein>
<feature type="transmembrane region" description="Helical" evidence="1">
    <location>
        <begin position="304"/>
        <end position="327"/>
    </location>
</feature>
<keyword evidence="1" id="KW-0812">Transmembrane</keyword>
<feature type="transmembrane region" description="Helical" evidence="1">
    <location>
        <begin position="88"/>
        <end position="106"/>
    </location>
</feature>
<feature type="transmembrane region" description="Helical" evidence="1">
    <location>
        <begin position="339"/>
        <end position="356"/>
    </location>
</feature>